<dbReference type="AlphaFoldDB" id="A0A9R1CSD6"/>
<dbReference type="EMBL" id="JAHLKM010000004">
    <property type="protein sequence ID" value="MCQ4332826.1"/>
    <property type="molecule type" value="Genomic_DNA"/>
</dbReference>
<reference evidence="1" key="1">
    <citation type="journal article" date="2023" name="Front. Microbiol.">
        <title>Genomic-based phylogenetic and metabolic analyses of the genus Natronomonas, and description of Natronomonas aquatica sp. nov.</title>
        <authorList>
            <person name="Garcia-Roldan A."/>
            <person name="Duran-Viseras A."/>
            <person name="de la Haba R.R."/>
            <person name="Corral P."/>
            <person name="Sanchez-Porro C."/>
            <person name="Ventosa A."/>
        </authorList>
    </citation>
    <scope>NUCLEOTIDE SEQUENCE</scope>
    <source>
        <strain evidence="1">F2-12</strain>
    </source>
</reference>
<dbReference type="Proteomes" id="UP001139494">
    <property type="component" value="Unassembled WGS sequence"/>
</dbReference>
<keyword evidence="2" id="KW-1185">Reference proteome</keyword>
<sequence>MSTNSLGRSSPRSYQVEQLTEYLHQETERSGGDVYVNGDRLAPALDLPPGKIDRLLRELSGSTPGLSFSIAARSPRTVWRVSRRRS</sequence>
<evidence type="ECO:0000313" key="2">
    <source>
        <dbReference type="Proteomes" id="UP001139494"/>
    </source>
</evidence>
<gene>
    <name evidence="1" type="ORF">KM295_04810</name>
</gene>
<evidence type="ECO:0000313" key="1">
    <source>
        <dbReference type="EMBL" id="MCQ4332826.1"/>
    </source>
</evidence>
<dbReference type="RefSeq" id="WP_256028768.1">
    <property type="nucleotide sequence ID" value="NZ_JAHLKM010000004.1"/>
</dbReference>
<proteinExistence type="predicted"/>
<name>A0A9R1CSD6_9EURY</name>
<protein>
    <submittedName>
        <fullName evidence="1">Uncharacterized protein</fullName>
    </submittedName>
</protein>
<organism evidence="1 2">
    <name type="scientific">Natronomonas aquatica</name>
    <dbReference type="NCBI Taxonomy" id="2841590"/>
    <lineage>
        <taxon>Archaea</taxon>
        <taxon>Methanobacteriati</taxon>
        <taxon>Methanobacteriota</taxon>
        <taxon>Stenosarchaea group</taxon>
        <taxon>Halobacteria</taxon>
        <taxon>Halobacteriales</taxon>
        <taxon>Natronomonadaceae</taxon>
        <taxon>Natronomonas</taxon>
    </lineage>
</organism>
<comment type="caution">
    <text evidence="1">The sequence shown here is derived from an EMBL/GenBank/DDBJ whole genome shotgun (WGS) entry which is preliminary data.</text>
</comment>
<accession>A0A9R1CSD6</accession>